<dbReference type="InterPro" id="IPR029069">
    <property type="entry name" value="HotDog_dom_sf"/>
</dbReference>
<dbReference type="Gene3D" id="3.10.129.10">
    <property type="entry name" value="Hotdog Thioesterase"/>
    <property type="match status" value="1"/>
</dbReference>
<dbReference type="PANTHER" id="PTHR30272:SF8">
    <property type="entry name" value="3-HYDROXYDECANOYL-[ACYL-CARRIER-PROTEIN] DEHYDRATASE"/>
    <property type="match status" value="1"/>
</dbReference>
<dbReference type="NCBIfam" id="NF003509">
    <property type="entry name" value="PRK05174.1"/>
    <property type="match status" value="1"/>
</dbReference>
<sequence>MSALVPPAGDPVAHRQFEQKSSYDYPYLLAYANREFGDDLPPLPLPPWLMFHRIIEISATGGAHNLGFAIAEYDITPETADWFFRYHFKRNPIMPGALGIDGVFQLGGIFLPWIGARGMGMAISFGGGKFRGMVTPDSRIVQFRVDVNQLKFPSSLSTVKVDGRVTCDGKLIYEMYDFAVGVKSQSKAA</sequence>
<protein>
    <submittedName>
        <fullName evidence="1">Uncharacterized protein</fullName>
    </submittedName>
</protein>
<gene>
    <name evidence="1" type="ORF">A3C20_03275</name>
</gene>
<dbReference type="GO" id="GO:0006633">
    <property type="term" value="P:fatty acid biosynthetic process"/>
    <property type="evidence" value="ECO:0007669"/>
    <property type="project" value="UniProtKB-UniPathway"/>
</dbReference>
<dbReference type="PANTHER" id="PTHR30272">
    <property type="entry name" value="3-HYDROXYACYL-[ACYL-CARRIER-PROTEIN] DEHYDRATASE"/>
    <property type="match status" value="1"/>
</dbReference>
<evidence type="ECO:0000313" key="2">
    <source>
        <dbReference type="Proteomes" id="UP000176914"/>
    </source>
</evidence>
<dbReference type="InterPro" id="IPR013114">
    <property type="entry name" value="FabA_FabZ"/>
</dbReference>
<reference evidence="1 2" key="1">
    <citation type="journal article" date="2016" name="Nat. Commun.">
        <title>Thousands of microbial genomes shed light on interconnected biogeochemical processes in an aquifer system.</title>
        <authorList>
            <person name="Anantharaman K."/>
            <person name="Brown C.T."/>
            <person name="Hug L.A."/>
            <person name="Sharon I."/>
            <person name="Castelle C.J."/>
            <person name="Probst A.J."/>
            <person name="Thomas B.C."/>
            <person name="Singh A."/>
            <person name="Wilkins M.J."/>
            <person name="Karaoz U."/>
            <person name="Brodie E.L."/>
            <person name="Williams K.H."/>
            <person name="Hubbard S.S."/>
            <person name="Banfield J.F."/>
        </authorList>
    </citation>
    <scope>NUCLEOTIDE SEQUENCE [LARGE SCALE GENOMIC DNA]</scope>
</reference>
<dbReference type="UniPathway" id="UPA00094"/>
<dbReference type="Proteomes" id="UP000176914">
    <property type="component" value="Unassembled WGS sequence"/>
</dbReference>
<organism evidence="1 2">
    <name type="scientific">Candidatus Kaiserbacteria bacterium RIFCSPHIGHO2_02_FULL_55_25</name>
    <dbReference type="NCBI Taxonomy" id="1798498"/>
    <lineage>
        <taxon>Bacteria</taxon>
        <taxon>Candidatus Kaiseribacteriota</taxon>
    </lineage>
</organism>
<comment type="caution">
    <text evidence="1">The sequence shown here is derived from an EMBL/GenBank/DDBJ whole genome shotgun (WGS) entry which is preliminary data.</text>
</comment>
<dbReference type="Pfam" id="PF07977">
    <property type="entry name" value="FabA"/>
    <property type="match status" value="1"/>
</dbReference>
<dbReference type="SUPFAM" id="SSF54637">
    <property type="entry name" value="Thioesterase/thiol ester dehydrase-isomerase"/>
    <property type="match status" value="1"/>
</dbReference>
<dbReference type="AlphaFoldDB" id="A0A1F6E6N7"/>
<evidence type="ECO:0000313" key="1">
    <source>
        <dbReference type="EMBL" id="OGG69291.1"/>
    </source>
</evidence>
<name>A0A1F6E6N7_9BACT</name>
<accession>A0A1F6E6N7</accession>
<dbReference type="EMBL" id="MFLL01000015">
    <property type="protein sequence ID" value="OGG69291.1"/>
    <property type="molecule type" value="Genomic_DNA"/>
</dbReference>
<proteinExistence type="predicted"/>